<dbReference type="InterPro" id="IPR013785">
    <property type="entry name" value="Aldolase_TIM"/>
</dbReference>
<feature type="active site" description="Proton donor" evidence="1">
    <location>
        <position position="80"/>
    </location>
</feature>
<dbReference type="AlphaFoldDB" id="A0A1G2HE82"/>
<organism evidence="3 4">
    <name type="scientific">Candidatus Spechtbacteria bacterium RIFCSPLOWO2_01_FULL_43_12</name>
    <dbReference type="NCBI Taxonomy" id="1802162"/>
    <lineage>
        <taxon>Bacteria</taxon>
        <taxon>Candidatus Spechtiibacteriota</taxon>
    </lineage>
</organism>
<evidence type="ECO:0000256" key="1">
    <source>
        <dbReference type="PIRSR" id="PIRSR001359-1"/>
    </source>
</evidence>
<keyword evidence="2" id="KW-0862">Zinc</keyword>
<dbReference type="PANTHER" id="PTHR30304">
    <property type="entry name" value="D-TAGATOSE-1,6-BISPHOSPHATE ALDOLASE"/>
    <property type="match status" value="1"/>
</dbReference>
<dbReference type="InterPro" id="IPR050246">
    <property type="entry name" value="Class_II_FBP_aldolase"/>
</dbReference>
<evidence type="ECO:0000313" key="3">
    <source>
        <dbReference type="EMBL" id="OGZ60793.1"/>
    </source>
</evidence>
<feature type="binding site" evidence="2">
    <location>
        <position position="212"/>
    </location>
    <ligand>
        <name>Zn(2+)</name>
        <dbReference type="ChEBI" id="CHEBI:29105"/>
        <label>1</label>
        <note>catalytic</note>
    </ligand>
</feature>
<accession>A0A1G2HE82</accession>
<evidence type="ECO:0000256" key="2">
    <source>
        <dbReference type="PIRSR" id="PIRSR001359-3"/>
    </source>
</evidence>
<dbReference type="EMBL" id="MHOH01000012">
    <property type="protein sequence ID" value="OGZ60793.1"/>
    <property type="molecule type" value="Genomic_DNA"/>
</dbReference>
<feature type="binding site" evidence="2">
    <location>
        <position position="183"/>
    </location>
    <ligand>
        <name>Zn(2+)</name>
        <dbReference type="ChEBI" id="CHEBI:29105"/>
        <label>1</label>
        <note>catalytic</note>
    </ligand>
</feature>
<dbReference type="GO" id="GO:0005975">
    <property type="term" value="P:carbohydrate metabolic process"/>
    <property type="evidence" value="ECO:0007669"/>
    <property type="project" value="InterPro"/>
</dbReference>
<sequence>MEYSLKELHARALKEGWAVPHFNFSSLSQLNGIMDALKEMRSPAALGTSEGERKFLGSKQALSLVRSFREEGIPVFINADHHKTPEAAIEAFDIGYDSIHADLSKESFEDNIAGVKKVVEYVKNKRPEVEVEGELGYFVTESSKVYKEVIEIPEESYTQPEQAAEFVKRTGIDRFAPAIGNLHGIAANKPVIRFDLVEKLRKELPDITFVLHGGSGISEEDMRKLVKMGFNNIHISTELRVAYTDALRKELNEKPDELAPYHYLDEARGAVRDEVKKKLEIFGSAGKV</sequence>
<dbReference type="Pfam" id="PF01116">
    <property type="entry name" value="F_bP_aldolase"/>
    <property type="match status" value="1"/>
</dbReference>
<proteinExistence type="predicted"/>
<evidence type="ECO:0000313" key="4">
    <source>
        <dbReference type="Proteomes" id="UP000178835"/>
    </source>
</evidence>
<keyword evidence="2" id="KW-0479">Metal-binding</keyword>
<reference evidence="3 4" key="1">
    <citation type="journal article" date="2016" name="Nat. Commun.">
        <title>Thousands of microbial genomes shed light on interconnected biogeochemical processes in an aquifer system.</title>
        <authorList>
            <person name="Anantharaman K."/>
            <person name="Brown C.T."/>
            <person name="Hug L.A."/>
            <person name="Sharon I."/>
            <person name="Castelle C.J."/>
            <person name="Probst A.J."/>
            <person name="Thomas B.C."/>
            <person name="Singh A."/>
            <person name="Wilkins M.J."/>
            <person name="Karaoz U."/>
            <person name="Brodie E.L."/>
            <person name="Williams K.H."/>
            <person name="Hubbard S.S."/>
            <person name="Banfield J.F."/>
        </authorList>
    </citation>
    <scope>NUCLEOTIDE SEQUENCE [LARGE SCALE GENOMIC DNA]</scope>
</reference>
<dbReference type="Proteomes" id="UP000178835">
    <property type="component" value="Unassembled WGS sequence"/>
</dbReference>
<evidence type="ECO:0008006" key="5">
    <source>
        <dbReference type="Google" id="ProtNLM"/>
    </source>
</evidence>
<comment type="caution">
    <text evidence="3">The sequence shown here is derived from an EMBL/GenBank/DDBJ whole genome shotgun (WGS) entry which is preliminary data.</text>
</comment>
<feature type="binding site" evidence="2">
    <location>
        <position position="102"/>
    </location>
    <ligand>
        <name>Zn(2+)</name>
        <dbReference type="ChEBI" id="CHEBI:29105"/>
        <label>2</label>
    </ligand>
</feature>
<protein>
    <recommendedName>
        <fullName evidence="5">Tagatose-bisphosphate aldolase</fullName>
    </recommendedName>
</protein>
<dbReference type="PIRSF" id="PIRSF001359">
    <property type="entry name" value="F_bP_aldolase_II"/>
    <property type="match status" value="1"/>
</dbReference>
<dbReference type="NCBIfam" id="TIGR00167">
    <property type="entry name" value="cbbA"/>
    <property type="match status" value="1"/>
</dbReference>
<comment type="cofactor">
    <cofactor evidence="2">
        <name>Zn(2+)</name>
        <dbReference type="ChEBI" id="CHEBI:29105"/>
    </cofactor>
    <text evidence="2">Binds 2 Zn(2+) ions per subunit. One is catalytic and the other provides a structural contribution.</text>
</comment>
<feature type="binding site" evidence="2">
    <location>
        <position position="81"/>
    </location>
    <ligand>
        <name>Zn(2+)</name>
        <dbReference type="ChEBI" id="CHEBI:29105"/>
        <label>1</label>
        <note>catalytic</note>
    </ligand>
</feature>
<name>A0A1G2HE82_9BACT</name>
<dbReference type="InterPro" id="IPR000771">
    <property type="entry name" value="FBA_II"/>
</dbReference>
<gene>
    <name evidence="3" type="ORF">A2919_01245</name>
</gene>
<dbReference type="GO" id="GO:0016832">
    <property type="term" value="F:aldehyde-lyase activity"/>
    <property type="evidence" value="ECO:0007669"/>
    <property type="project" value="InterPro"/>
</dbReference>
<feature type="binding site" evidence="2">
    <location>
        <position position="134"/>
    </location>
    <ligand>
        <name>Zn(2+)</name>
        <dbReference type="ChEBI" id="CHEBI:29105"/>
        <label>2</label>
    </ligand>
</feature>
<dbReference type="GO" id="GO:0008270">
    <property type="term" value="F:zinc ion binding"/>
    <property type="evidence" value="ECO:0007669"/>
    <property type="project" value="InterPro"/>
</dbReference>
<dbReference type="PANTHER" id="PTHR30304:SF0">
    <property type="entry name" value="D-TAGATOSE-1,6-BISPHOSPHATE ALDOLASE SUBUNIT GATY-RELATED"/>
    <property type="match status" value="1"/>
</dbReference>
<dbReference type="Gene3D" id="3.20.20.70">
    <property type="entry name" value="Aldolase class I"/>
    <property type="match status" value="1"/>
</dbReference>
<dbReference type="SUPFAM" id="SSF51569">
    <property type="entry name" value="Aldolase"/>
    <property type="match status" value="1"/>
</dbReference>